<comment type="caution">
    <text evidence="1">The sequence shown here is derived from an EMBL/GenBank/DDBJ whole genome shotgun (WGS) entry which is preliminary data.</text>
</comment>
<organism evidence="1 2">
    <name type="scientific">Austropuccinia psidii MF-1</name>
    <dbReference type="NCBI Taxonomy" id="1389203"/>
    <lineage>
        <taxon>Eukaryota</taxon>
        <taxon>Fungi</taxon>
        <taxon>Dikarya</taxon>
        <taxon>Basidiomycota</taxon>
        <taxon>Pucciniomycotina</taxon>
        <taxon>Pucciniomycetes</taxon>
        <taxon>Pucciniales</taxon>
        <taxon>Sphaerophragmiaceae</taxon>
        <taxon>Austropuccinia</taxon>
    </lineage>
</organism>
<evidence type="ECO:0000313" key="2">
    <source>
        <dbReference type="Proteomes" id="UP000765509"/>
    </source>
</evidence>
<protein>
    <recommendedName>
        <fullName evidence="3">DUF4939 domain-containing protein</fullName>
    </recommendedName>
</protein>
<reference evidence="1" key="1">
    <citation type="submission" date="2021-03" db="EMBL/GenBank/DDBJ databases">
        <title>Draft genome sequence of rust myrtle Austropuccinia psidii MF-1, a brazilian biotype.</title>
        <authorList>
            <person name="Quecine M.C."/>
            <person name="Pachon D.M.R."/>
            <person name="Bonatelli M.L."/>
            <person name="Correr F.H."/>
            <person name="Franceschini L.M."/>
            <person name="Leite T.F."/>
            <person name="Margarido G.R.A."/>
            <person name="Almeida C.A."/>
            <person name="Ferrarezi J.A."/>
            <person name="Labate C.A."/>
        </authorList>
    </citation>
    <scope>NUCLEOTIDE SEQUENCE</scope>
    <source>
        <strain evidence="1">MF-1</strain>
    </source>
</reference>
<name>A0A9Q3D2Y9_9BASI</name>
<keyword evidence="2" id="KW-1185">Reference proteome</keyword>
<accession>A0A9Q3D2Y9</accession>
<proteinExistence type="predicted"/>
<sequence>MQHVTQIMANIEEASSSKASRLPAFKNPSMKEPECFDGTHPFKVRSFIQSCQLIFHNYLESFSQDRKKVYYANSYLIGSAAEWIEPSLSKLTNQDPNYLLKSCTLFGDQNKVRKAEAELGSLRMKEGGHFLLYTANFKSLVSHIVDWGERALINHFGKGLPSRVLINCPPIIQELNYSKT</sequence>
<dbReference type="AlphaFoldDB" id="A0A9Q3D2Y9"/>
<gene>
    <name evidence="1" type="ORF">O181_034193</name>
</gene>
<dbReference type="EMBL" id="AVOT02012601">
    <property type="protein sequence ID" value="MBW0494478.1"/>
    <property type="molecule type" value="Genomic_DNA"/>
</dbReference>
<dbReference type="OrthoDB" id="5552562at2759"/>
<evidence type="ECO:0000313" key="1">
    <source>
        <dbReference type="EMBL" id="MBW0494478.1"/>
    </source>
</evidence>
<evidence type="ECO:0008006" key="3">
    <source>
        <dbReference type="Google" id="ProtNLM"/>
    </source>
</evidence>
<dbReference type="Proteomes" id="UP000765509">
    <property type="component" value="Unassembled WGS sequence"/>
</dbReference>